<protein>
    <submittedName>
        <fullName evidence="2">Uncharacterized protein</fullName>
    </submittedName>
</protein>
<comment type="caution">
    <text evidence="2">The sequence shown here is derived from an EMBL/GenBank/DDBJ whole genome shotgun (WGS) entry which is preliminary data.</text>
</comment>
<reference evidence="2 3" key="1">
    <citation type="submission" date="2024-02" db="EMBL/GenBank/DDBJ databases">
        <title>Discinaceae phylogenomics.</title>
        <authorList>
            <person name="Dirks A.C."/>
            <person name="James T.Y."/>
        </authorList>
    </citation>
    <scope>NUCLEOTIDE SEQUENCE [LARGE SCALE GENOMIC DNA]</scope>
    <source>
        <strain evidence="2 3">ACD0624</strain>
    </source>
</reference>
<evidence type="ECO:0000313" key="3">
    <source>
        <dbReference type="Proteomes" id="UP001447188"/>
    </source>
</evidence>
<evidence type="ECO:0000256" key="1">
    <source>
        <dbReference type="SAM" id="MobiDB-lite"/>
    </source>
</evidence>
<gene>
    <name evidence="2" type="ORF">Q9L58_010243</name>
</gene>
<dbReference type="Proteomes" id="UP001447188">
    <property type="component" value="Unassembled WGS sequence"/>
</dbReference>
<keyword evidence="3" id="KW-1185">Reference proteome</keyword>
<dbReference type="EMBL" id="JBBBZM010000344">
    <property type="protein sequence ID" value="KAL0630906.1"/>
    <property type="molecule type" value="Genomic_DNA"/>
</dbReference>
<proteinExistence type="predicted"/>
<sequence>MSHLKVASIAIRPRQNTHETLVTARMREKSVIAKTHPARMRRGRTNSSTSITAPRTKGPFKWDGLTNRHIRPKELIRFIARKGIIWTRYIEDDENARDAGYAVGESI</sequence>
<evidence type="ECO:0000313" key="2">
    <source>
        <dbReference type="EMBL" id="KAL0630906.1"/>
    </source>
</evidence>
<name>A0ABR3G4M6_9PEZI</name>
<accession>A0ABR3G4M6</accession>
<feature type="region of interest" description="Disordered" evidence="1">
    <location>
        <begin position="35"/>
        <end position="64"/>
    </location>
</feature>
<organism evidence="2 3">
    <name type="scientific">Discina gigas</name>
    <dbReference type="NCBI Taxonomy" id="1032678"/>
    <lineage>
        <taxon>Eukaryota</taxon>
        <taxon>Fungi</taxon>
        <taxon>Dikarya</taxon>
        <taxon>Ascomycota</taxon>
        <taxon>Pezizomycotina</taxon>
        <taxon>Pezizomycetes</taxon>
        <taxon>Pezizales</taxon>
        <taxon>Discinaceae</taxon>
        <taxon>Discina</taxon>
    </lineage>
</organism>